<reference evidence="2 3" key="1">
    <citation type="journal article" date="2013" name="Genome Biol. Evol.">
        <title>Comparison of metabolic capacities and inference of gene content evolution in mosquito-associated Spiroplasma diminutum and S. taiwanense.</title>
        <authorList>
            <person name="Lo W.S."/>
            <person name="Ku C."/>
            <person name="Chen L.L."/>
            <person name="Chang T.H."/>
            <person name="Kuo C.H."/>
        </authorList>
    </citation>
    <scope>NUCLEOTIDE SEQUENCE [LARGE SCALE GENOMIC DNA]</scope>
    <source>
        <strain evidence="2">CT-1</strain>
    </source>
</reference>
<dbReference type="KEGG" id="stai:STAIW_v1c07990"/>
<evidence type="ECO:0000256" key="1">
    <source>
        <dbReference type="SAM" id="Phobius"/>
    </source>
</evidence>
<dbReference type="EMBL" id="CP005074">
    <property type="protein sequence ID" value="AGR41387.1"/>
    <property type="molecule type" value="Genomic_DNA"/>
</dbReference>
<evidence type="ECO:0000313" key="2">
    <source>
        <dbReference type="EMBL" id="AGR41387.1"/>
    </source>
</evidence>
<keyword evidence="1" id="KW-0812">Transmembrane</keyword>
<proteinExistence type="predicted"/>
<organism evidence="2 3">
    <name type="scientific">Spiroplasma taiwanense CT-1</name>
    <dbReference type="NCBI Taxonomy" id="1276220"/>
    <lineage>
        <taxon>Bacteria</taxon>
        <taxon>Bacillati</taxon>
        <taxon>Mycoplasmatota</taxon>
        <taxon>Mollicutes</taxon>
        <taxon>Entomoplasmatales</taxon>
        <taxon>Spiroplasmataceae</taxon>
        <taxon>Spiroplasma</taxon>
    </lineage>
</organism>
<dbReference type="PATRIC" id="fig|1276220.3.peg.817"/>
<dbReference type="HOGENOM" id="CLU_2791891_0_0_14"/>
<keyword evidence="1" id="KW-0472">Membrane</keyword>
<dbReference type="AlphaFoldDB" id="S5M058"/>
<sequence>MLASLVPILIVSVFMMSIKQIAIDSFSKLRDIGEWLNSLSEKVLTQITSIGISLFISSLVIIVIITFS</sequence>
<feature type="transmembrane region" description="Helical" evidence="1">
    <location>
        <begin position="46"/>
        <end position="67"/>
    </location>
</feature>
<name>S5M058_9MOLU</name>
<gene>
    <name evidence="2" type="ORF">STAIW_v1c07990</name>
</gene>
<keyword evidence="1" id="KW-1133">Transmembrane helix</keyword>
<dbReference type="RefSeq" id="WP_020834526.1">
    <property type="nucleotide sequence ID" value="NC_021846.1"/>
</dbReference>
<keyword evidence="3" id="KW-1185">Reference proteome</keyword>
<dbReference type="OrthoDB" id="390162at2"/>
<dbReference type="STRING" id="1276220.STAIW_v1c07990"/>
<protein>
    <submittedName>
        <fullName evidence="2">Uncharacterized protein</fullName>
    </submittedName>
</protein>
<dbReference type="Proteomes" id="UP000014984">
    <property type="component" value="Chromosome"/>
</dbReference>
<accession>S5M058</accession>
<evidence type="ECO:0000313" key="3">
    <source>
        <dbReference type="Proteomes" id="UP000014984"/>
    </source>
</evidence>